<name>X6MXH0_RETFI</name>
<keyword evidence="4" id="KW-1185">Reference proteome</keyword>
<feature type="coiled-coil region" evidence="1">
    <location>
        <begin position="167"/>
        <end position="194"/>
    </location>
</feature>
<feature type="compositionally biased region" description="Basic and acidic residues" evidence="2">
    <location>
        <begin position="89"/>
        <end position="120"/>
    </location>
</feature>
<gene>
    <name evidence="3" type="ORF">RFI_19538</name>
</gene>
<organism evidence="3 4">
    <name type="scientific">Reticulomyxa filosa</name>
    <dbReference type="NCBI Taxonomy" id="46433"/>
    <lineage>
        <taxon>Eukaryota</taxon>
        <taxon>Sar</taxon>
        <taxon>Rhizaria</taxon>
        <taxon>Retaria</taxon>
        <taxon>Foraminifera</taxon>
        <taxon>Monothalamids</taxon>
        <taxon>Reticulomyxidae</taxon>
        <taxon>Reticulomyxa</taxon>
    </lineage>
</organism>
<feature type="compositionally biased region" description="Basic and acidic residues" evidence="2">
    <location>
        <begin position="1"/>
        <end position="23"/>
    </location>
</feature>
<accession>X6MXH0</accession>
<feature type="non-terminal residue" evidence="3">
    <location>
        <position position="353"/>
    </location>
</feature>
<sequence length="353" mass="41164">MANETFVEHERGKDELSHSDKHFPVFGPFDSAISLTETDDEDDRNDEKKKHKKKKRGTGSGGGEEKEQEEEEGEEEEDKEEEEASVSYLHDDNNNDNMETKKEEEKGKEEKGKEKKEEKKGKTKKKQLKMNSIRQRDRRYYRKIIHAWENEITFQCEKVNSFYELIEEQLVKEFKQLKKKLQIAKDKMQRKRQMRRELPKDKQLSKKKVRQERIGIIQQSLDRLLEEEQDRIQDSKAPEATAILVDDKKKQLKMTNLEDVGGITDMEMTPLMSGVGDPTTSNAATEYVSLARHSSQVSNGVGSSDDTEAAFLSRAQEKKLNYSELDKTYQLQNSTYEWIDLQIHRQHAGKMDP</sequence>
<dbReference type="AlphaFoldDB" id="X6MXH0"/>
<dbReference type="Proteomes" id="UP000023152">
    <property type="component" value="Unassembled WGS sequence"/>
</dbReference>
<feature type="compositionally biased region" description="Acidic residues" evidence="2">
    <location>
        <begin position="66"/>
        <end position="84"/>
    </location>
</feature>
<evidence type="ECO:0000256" key="2">
    <source>
        <dbReference type="SAM" id="MobiDB-lite"/>
    </source>
</evidence>
<evidence type="ECO:0000313" key="4">
    <source>
        <dbReference type="Proteomes" id="UP000023152"/>
    </source>
</evidence>
<evidence type="ECO:0000313" key="3">
    <source>
        <dbReference type="EMBL" id="ETO17775.1"/>
    </source>
</evidence>
<reference evidence="3 4" key="1">
    <citation type="journal article" date="2013" name="Curr. Biol.">
        <title>The Genome of the Foraminiferan Reticulomyxa filosa.</title>
        <authorList>
            <person name="Glockner G."/>
            <person name="Hulsmann N."/>
            <person name="Schleicher M."/>
            <person name="Noegel A.A."/>
            <person name="Eichinger L."/>
            <person name="Gallinger C."/>
            <person name="Pawlowski J."/>
            <person name="Sierra R."/>
            <person name="Euteneuer U."/>
            <person name="Pillet L."/>
            <person name="Moustafa A."/>
            <person name="Platzer M."/>
            <person name="Groth M."/>
            <person name="Szafranski K."/>
            <person name="Schliwa M."/>
        </authorList>
    </citation>
    <scope>NUCLEOTIDE SEQUENCE [LARGE SCALE GENOMIC DNA]</scope>
</reference>
<dbReference type="EMBL" id="ASPP01016016">
    <property type="protein sequence ID" value="ETO17775.1"/>
    <property type="molecule type" value="Genomic_DNA"/>
</dbReference>
<feature type="region of interest" description="Disordered" evidence="2">
    <location>
        <begin position="1"/>
        <end position="132"/>
    </location>
</feature>
<keyword evidence="1" id="KW-0175">Coiled coil</keyword>
<protein>
    <submittedName>
        <fullName evidence="3">Uncharacterized protein</fullName>
    </submittedName>
</protein>
<comment type="caution">
    <text evidence="3">The sequence shown here is derived from an EMBL/GenBank/DDBJ whole genome shotgun (WGS) entry which is preliminary data.</text>
</comment>
<proteinExistence type="predicted"/>
<evidence type="ECO:0000256" key="1">
    <source>
        <dbReference type="SAM" id="Coils"/>
    </source>
</evidence>